<evidence type="ECO:0000313" key="3">
    <source>
        <dbReference type="EMBL" id="AOE44618.1"/>
    </source>
</evidence>
<evidence type="ECO:0000256" key="1">
    <source>
        <dbReference type="SAM" id="MobiDB-lite"/>
    </source>
</evidence>
<dbReference type="Proteomes" id="UP000202619">
    <property type="component" value="Segment"/>
</dbReference>
<dbReference type="InterPro" id="IPR003540">
    <property type="entry name" value="ADP-ribosyltransferase"/>
</dbReference>
<proteinExistence type="predicted"/>
<feature type="region of interest" description="Disordered" evidence="1">
    <location>
        <begin position="1"/>
        <end position="78"/>
    </location>
</feature>
<dbReference type="OrthoDB" id="8394at10239"/>
<feature type="compositionally biased region" description="Gly residues" evidence="1">
    <location>
        <begin position="1"/>
        <end position="69"/>
    </location>
</feature>
<dbReference type="Pfam" id="PF03496">
    <property type="entry name" value="ADPrib_exo_Tox"/>
    <property type="match status" value="1"/>
</dbReference>
<gene>
    <name evidence="3" type="primary">2</name>
    <name evidence="3" type="ORF">SEA_REMUS_2</name>
</gene>
<evidence type="ECO:0000259" key="2">
    <source>
        <dbReference type="Pfam" id="PF03496"/>
    </source>
</evidence>
<protein>
    <submittedName>
        <fullName evidence="3">VIP2-like ADP-ribosyltransferase toxin</fullName>
    </submittedName>
</protein>
<dbReference type="Gene3D" id="3.90.176.10">
    <property type="entry name" value="Toxin ADP-ribosyltransferase, Chain A, domain 1"/>
    <property type="match status" value="1"/>
</dbReference>
<reference evidence="3 4" key="1">
    <citation type="submission" date="2016-07" db="EMBL/GenBank/DDBJ databases">
        <authorList>
            <person name="Franke B.K."/>
            <person name="Idrees S."/>
            <person name="Klinkhammer K.E."/>
            <person name="Kocina D.M."/>
            <person name="Lusk T.N."/>
            <person name="Notovny A.L."/>
            <person name="Oberding K.E."/>
            <person name="Quandt C.A."/>
            <person name="Schmitz M.Y."/>
            <person name="Schultz D.E."/>
            <person name="Thaoxaochay C."/>
            <person name="Thomas C.P."/>
            <person name="Toland T.N."/>
            <person name="Topel S.A."/>
            <person name="Warren E.R."/>
            <person name="Weber A.J."/>
            <person name="Welman R.J."/>
            <person name="Williams K.M."/>
            <person name="Bonilla J.A."/>
            <person name="Klyczek K."/>
            <person name="Garlena R.A."/>
            <person name="Russell D.A."/>
            <person name="Pope W.H."/>
            <person name="Jacobs-Sera D."/>
            <person name="Hendrix R.W."/>
            <person name="Hatfull G.F."/>
        </authorList>
    </citation>
    <scope>NUCLEOTIDE SEQUENCE [LARGE SCALE GENOMIC DNA]</scope>
</reference>
<dbReference type="KEGG" id="vg:29063810"/>
<organism evidence="3 4">
    <name type="scientific">Gordonia phage Remus</name>
    <dbReference type="NCBI Taxonomy" id="1887652"/>
    <lineage>
        <taxon>Viruses</taxon>
        <taxon>Duplodnaviria</taxon>
        <taxon>Heunggongvirae</taxon>
        <taxon>Uroviricota</taxon>
        <taxon>Caudoviricetes</taxon>
        <taxon>Soupsvirus</taxon>
        <taxon>Soupsvirus strosahl</taxon>
    </lineage>
</organism>
<name>A0A1B3B0Z8_9CAUD</name>
<evidence type="ECO:0000313" key="4">
    <source>
        <dbReference type="Proteomes" id="UP000202619"/>
    </source>
</evidence>
<dbReference type="GeneID" id="29063810"/>
<dbReference type="EMBL" id="KX557283">
    <property type="protein sequence ID" value="AOE44618.1"/>
    <property type="molecule type" value="Genomic_DNA"/>
</dbReference>
<dbReference type="RefSeq" id="YP_009281616.1">
    <property type="nucleotide sequence ID" value="NC_031031.1"/>
</dbReference>
<dbReference type="GO" id="GO:0005576">
    <property type="term" value="C:extracellular region"/>
    <property type="evidence" value="ECO:0007669"/>
    <property type="project" value="InterPro"/>
</dbReference>
<accession>A0A1B3B0Z8</accession>
<dbReference type="PROSITE" id="PS51996">
    <property type="entry name" value="TR_MART"/>
    <property type="match status" value="1"/>
</dbReference>
<feature type="domain" description="ADP ribosyltransferase" evidence="2">
    <location>
        <begin position="108"/>
        <end position="292"/>
    </location>
</feature>
<sequence length="295" mass="30710">MGGRGSGGGGPARGRRTPGGGAGAGSSLGGSAGGGASGGGGSGPRPPGSGTGGVTGGGSGGPGGGGGGSTTPINQQPTNMFDSFFDYVNAKQGREWAYKIWGGASNYPPHVRQAFKDYSSSTYRNINQVLRETKGDLGQLDDPSYNPVDKFGNPIDKQYMKLVIQNMDLGHNSAPRVPQSVKTERGTTWLEFSQLGITGHGDDFTKLVGKTYTDSQYKSVSIDKSAAFSDMEVQMTIRVSAGTKAVHMAGDGDYNDALSYHKSEQELLLGRGTKFKITSAKLVNGKWKVTVETIP</sequence>
<dbReference type="SUPFAM" id="SSF56399">
    <property type="entry name" value="ADP-ribosylation"/>
    <property type="match status" value="1"/>
</dbReference>